<evidence type="ECO:0000256" key="2">
    <source>
        <dbReference type="HAMAP-Rule" id="MF_01448"/>
    </source>
</evidence>
<dbReference type="Pfam" id="PF06949">
    <property type="entry name" value="DUF1292"/>
    <property type="match status" value="2"/>
</dbReference>
<evidence type="ECO:0000256" key="1">
    <source>
        <dbReference type="ARBA" id="ARBA00008439"/>
    </source>
</evidence>
<evidence type="ECO:0000313" key="4">
    <source>
        <dbReference type="Proteomes" id="UP001344888"/>
    </source>
</evidence>
<dbReference type="HAMAP" id="MF_01448">
    <property type="entry name" value="UPF0473"/>
    <property type="match status" value="2"/>
</dbReference>
<keyword evidence="4" id="KW-1185">Reference proteome</keyword>
<dbReference type="PANTHER" id="PTHR40066:SF1">
    <property type="entry name" value="UPF0473 PROTEIN CBO2561_CLC_2432"/>
    <property type="match status" value="1"/>
</dbReference>
<sequence>MEEQFFKLLNEAGEEVLCRVVFTFDAEERSYVLYTIEGEENAEISALRCELDDNGEVSDFAPLETEAEWEMVQEVLNTLVDEFSDDQTNYMTLTNEDGEDIYCHILHRFNVEGKSYLFYAIDEEGEEPSEVFASAYIAGENGEVSELLPIETDAEWAMIEKVLASLAEVAE</sequence>
<reference evidence="3 4" key="1">
    <citation type="submission" date="2023-03" db="EMBL/GenBank/DDBJ databases">
        <title>Bacillus Genome Sequencing.</title>
        <authorList>
            <person name="Dunlap C."/>
        </authorList>
    </citation>
    <scope>NUCLEOTIDE SEQUENCE [LARGE SCALE GENOMIC DNA]</scope>
    <source>
        <strain evidence="3 4">B-59205</strain>
    </source>
</reference>
<dbReference type="RefSeq" id="WP_326124345.1">
    <property type="nucleotide sequence ID" value="NZ_JARSFG010000020.1"/>
</dbReference>
<gene>
    <name evidence="3" type="ORF">P9B03_15195</name>
</gene>
<dbReference type="EMBL" id="JARSFG010000020">
    <property type="protein sequence ID" value="MEC1179844.1"/>
    <property type="molecule type" value="Genomic_DNA"/>
</dbReference>
<dbReference type="Proteomes" id="UP001344888">
    <property type="component" value="Unassembled WGS sequence"/>
</dbReference>
<dbReference type="InterPro" id="IPR009711">
    <property type="entry name" value="UPF0473"/>
</dbReference>
<dbReference type="PANTHER" id="PTHR40066">
    <property type="entry name" value="UPF0473 PROTEIN CBO2561/CLC_2432"/>
    <property type="match status" value="1"/>
</dbReference>
<proteinExistence type="inferred from homology"/>
<comment type="similarity">
    <text evidence="1 2">Belongs to the UPF0473 family.</text>
</comment>
<protein>
    <recommendedName>
        <fullName evidence="2">UPF0473 protein P9B03_15195</fullName>
    </recommendedName>
</protein>
<organism evidence="3 4">
    <name type="scientific">Metasolibacillus meyeri</name>
    <dbReference type="NCBI Taxonomy" id="1071052"/>
    <lineage>
        <taxon>Bacteria</taxon>
        <taxon>Bacillati</taxon>
        <taxon>Bacillota</taxon>
        <taxon>Bacilli</taxon>
        <taxon>Bacillales</taxon>
        <taxon>Caryophanaceae</taxon>
        <taxon>Metasolibacillus</taxon>
    </lineage>
</organism>
<comment type="caution">
    <text evidence="3">The sequence shown here is derived from an EMBL/GenBank/DDBJ whole genome shotgun (WGS) entry which is preliminary data.</text>
</comment>
<dbReference type="AlphaFoldDB" id="A0AAW9NWF5"/>
<name>A0AAW9NWF5_9BACL</name>
<evidence type="ECO:0000313" key="3">
    <source>
        <dbReference type="EMBL" id="MEC1179844.1"/>
    </source>
</evidence>
<accession>A0AAW9NWF5</accession>